<evidence type="ECO:0000256" key="2">
    <source>
        <dbReference type="ARBA" id="ARBA00023180"/>
    </source>
</evidence>
<feature type="domain" description="Saposin B-type" evidence="3">
    <location>
        <begin position="63"/>
        <end position="141"/>
    </location>
</feature>
<dbReference type="InterPro" id="IPR007856">
    <property type="entry name" value="SapB_1"/>
</dbReference>
<dbReference type="Pfam" id="PF05184">
    <property type="entry name" value="SapB_1"/>
    <property type="match status" value="1"/>
</dbReference>
<evidence type="ECO:0000313" key="4">
    <source>
        <dbReference type="EMBL" id="JAP91123.1"/>
    </source>
</evidence>
<dbReference type="GO" id="GO:0016020">
    <property type="term" value="C:membrane"/>
    <property type="evidence" value="ECO:0007669"/>
    <property type="project" value="GOC"/>
</dbReference>
<dbReference type="AlphaFoldDB" id="A0A146K2L3"/>
<organism evidence="4">
    <name type="scientific">Trepomonas sp. PC1</name>
    <dbReference type="NCBI Taxonomy" id="1076344"/>
    <lineage>
        <taxon>Eukaryota</taxon>
        <taxon>Metamonada</taxon>
        <taxon>Diplomonadida</taxon>
        <taxon>Hexamitidae</taxon>
        <taxon>Hexamitinae</taxon>
        <taxon>Trepomonas</taxon>
    </lineage>
</organism>
<reference evidence="4" key="1">
    <citation type="submission" date="2015-07" db="EMBL/GenBank/DDBJ databases">
        <title>Adaptation to a free-living lifestyle via gene acquisitions in the diplomonad Trepomonas sp. PC1.</title>
        <authorList>
            <person name="Xu F."/>
            <person name="Jerlstrom-Hultqvist J."/>
            <person name="Kolisko M."/>
            <person name="Simpson A.G.B."/>
            <person name="Roger A.J."/>
            <person name="Svard S.G."/>
            <person name="Andersson J.O."/>
        </authorList>
    </citation>
    <scope>NUCLEOTIDE SEQUENCE</scope>
    <source>
        <strain evidence="4">PC1</strain>
    </source>
</reference>
<dbReference type="SMART" id="SM00741">
    <property type="entry name" value="SapB"/>
    <property type="match status" value="1"/>
</dbReference>
<dbReference type="PRINTS" id="PR01797">
    <property type="entry name" value="SAPOSIN"/>
</dbReference>
<sequence>MLLAIACFQLQEEPIIEIDDLTEDEIQELAFIFIELAKLEEQGYDIARIMSGEDIDGLPKWLKAGVCKVCKLVIGAMRKYLNKDSTREQVVRLLSKVCNILPFYVAPVCKKIISKGARKLVDWIVEHHTTDGACKSVGACK</sequence>
<dbReference type="PROSITE" id="PS50015">
    <property type="entry name" value="SAP_B"/>
    <property type="match status" value="1"/>
</dbReference>
<keyword evidence="1" id="KW-1015">Disulfide bond</keyword>
<dbReference type="SUPFAM" id="SSF47862">
    <property type="entry name" value="Saposin"/>
    <property type="match status" value="1"/>
</dbReference>
<dbReference type="InterPro" id="IPR008373">
    <property type="entry name" value="Saposin"/>
</dbReference>
<keyword evidence="2" id="KW-0325">Glycoprotein</keyword>
<evidence type="ECO:0000259" key="3">
    <source>
        <dbReference type="PROSITE" id="PS50015"/>
    </source>
</evidence>
<accession>A0A146K2L3</accession>
<proteinExistence type="predicted"/>
<dbReference type="GO" id="GO:0005764">
    <property type="term" value="C:lysosome"/>
    <property type="evidence" value="ECO:0007669"/>
    <property type="project" value="InterPro"/>
</dbReference>
<dbReference type="EMBL" id="GDID01005483">
    <property type="protein sequence ID" value="JAP91123.1"/>
    <property type="molecule type" value="Transcribed_RNA"/>
</dbReference>
<dbReference type="Gene3D" id="1.10.225.10">
    <property type="entry name" value="Saposin-like"/>
    <property type="match status" value="1"/>
</dbReference>
<protein>
    <submittedName>
        <fullName evidence="4">Saposin-like type B domin-containing protein</fullName>
    </submittedName>
</protein>
<name>A0A146K2L3_9EUKA</name>
<dbReference type="InterPro" id="IPR008139">
    <property type="entry name" value="SaposinB_dom"/>
</dbReference>
<dbReference type="InterPro" id="IPR011001">
    <property type="entry name" value="Saposin-like"/>
</dbReference>
<gene>
    <name evidence="4" type="ORF">TPC1_17351</name>
</gene>
<evidence type="ECO:0000256" key="1">
    <source>
        <dbReference type="ARBA" id="ARBA00023157"/>
    </source>
</evidence>
<dbReference type="GO" id="GO:0006665">
    <property type="term" value="P:sphingolipid metabolic process"/>
    <property type="evidence" value="ECO:0007669"/>
    <property type="project" value="InterPro"/>
</dbReference>